<gene>
    <name evidence="2" type="ORF">P7D85_13580</name>
</gene>
<dbReference type="Proteomes" id="UP001252875">
    <property type="component" value="Unassembled WGS sequence"/>
</dbReference>
<evidence type="ECO:0000313" key="3">
    <source>
        <dbReference type="Proteomes" id="UP001252875"/>
    </source>
</evidence>
<protein>
    <submittedName>
        <fullName evidence="2">DUF4365 domain-containing protein</fullName>
    </submittedName>
</protein>
<organism evidence="2 3">
    <name type="scientific">Enterococcus hulanensis</name>
    <dbReference type="NCBI Taxonomy" id="2559929"/>
    <lineage>
        <taxon>Bacteria</taxon>
        <taxon>Bacillati</taxon>
        <taxon>Bacillota</taxon>
        <taxon>Bacilli</taxon>
        <taxon>Lactobacillales</taxon>
        <taxon>Enterococcaceae</taxon>
        <taxon>Enterococcus</taxon>
    </lineage>
</organism>
<name>A0ABU3F2Q3_9ENTE</name>
<dbReference type="RefSeq" id="WP_311823062.1">
    <property type="nucleotide sequence ID" value="NZ_JARPYF010000008.1"/>
</dbReference>
<feature type="domain" description="DUF4365" evidence="1">
    <location>
        <begin position="25"/>
        <end position="138"/>
    </location>
</feature>
<sequence length="610" mass="71339">MVIKMEAAPKIENQAELLSTRLAKLCRVNELHDDFGVDFACALASAETGTIREFFAQYKGTEKTTEDEESVSLQLQTATVRQWFKKRLLTVLFYVDLEEQAVYWVDPFEQLFEKVKEITSARETIVLKVPKANQLSEEDGLPAVFFERIDRFDNYLFNGALERISQDIAIFPEVEEYADEMTVEETEETITIKYKNVCLTAAYPKDDLASREDSCTIQFARLSQKVEAEIKLTPREILDLFYFGKETAAKLGMRKFIKVYLEELNQYFADFGDSIAYLYPAEVDELCSVIDIFIKKYVAKITSFMKSLESFAFEPYRGSHSTFKLMQLEVELWEKIREHVHTYQTSNGTYKDGYIFTPFEDHNRIGIEDELRRELFNVYGSYEQSAYDPEKLVVDVIWEYLDYPDETNKPEQPYNVADTYSFFVNDLLPKFLTNEFTVRKKRLFGTKLIKVYKTLTKEEIEKKIFVPKYKLTQYPNSNSELGSTFYYLAEYMKEKDFYFIEPASIEKLLKNFDHIVQAELKIGGNAAKAWYEGKKKDLLEDLAQMKQEQAKETLSEGYFLANIFSKLQMITRQYKGSFDGKKIRESDLLKDFSELIADYNEDRLIRLLIS</sequence>
<dbReference type="InterPro" id="IPR025375">
    <property type="entry name" value="DUF4365"/>
</dbReference>
<dbReference type="Pfam" id="PF14280">
    <property type="entry name" value="DUF4365"/>
    <property type="match status" value="1"/>
</dbReference>
<proteinExistence type="predicted"/>
<reference evidence="2 3" key="1">
    <citation type="submission" date="2023-03" db="EMBL/GenBank/DDBJ databases">
        <authorList>
            <person name="Shen W."/>
            <person name="Cai J."/>
        </authorList>
    </citation>
    <scope>NUCLEOTIDE SEQUENCE [LARGE SCALE GENOMIC DNA]</scope>
    <source>
        <strain evidence="2 3">D6-4</strain>
    </source>
</reference>
<keyword evidence="3" id="KW-1185">Reference proteome</keyword>
<evidence type="ECO:0000313" key="2">
    <source>
        <dbReference type="EMBL" id="MDT2600813.1"/>
    </source>
</evidence>
<comment type="caution">
    <text evidence="2">The sequence shown here is derived from an EMBL/GenBank/DDBJ whole genome shotgun (WGS) entry which is preliminary data.</text>
</comment>
<evidence type="ECO:0000259" key="1">
    <source>
        <dbReference type="Pfam" id="PF14280"/>
    </source>
</evidence>
<dbReference type="EMBL" id="JARPYI010000008">
    <property type="protein sequence ID" value="MDT2600813.1"/>
    <property type="molecule type" value="Genomic_DNA"/>
</dbReference>
<accession>A0ABU3F2Q3</accession>